<dbReference type="PRINTS" id="PR00421">
    <property type="entry name" value="THIOREDOXIN"/>
</dbReference>
<keyword evidence="3" id="KW-0249">Electron transport</keyword>
<dbReference type="Gene3D" id="3.40.30.10">
    <property type="entry name" value="Glutaredoxin"/>
    <property type="match status" value="1"/>
</dbReference>
<dbReference type="PANTHER" id="PTHR45663:SF11">
    <property type="entry name" value="GEO12009P1"/>
    <property type="match status" value="1"/>
</dbReference>
<dbReference type="CDD" id="cd02947">
    <property type="entry name" value="TRX_family"/>
    <property type="match status" value="1"/>
</dbReference>
<accession>A0ABR7TN08</accession>
<dbReference type="Pfam" id="PF00085">
    <property type="entry name" value="Thioredoxin"/>
    <property type="match status" value="1"/>
</dbReference>
<dbReference type="PROSITE" id="PS51352">
    <property type="entry name" value="THIOREDOXIN_2"/>
    <property type="match status" value="1"/>
</dbReference>
<dbReference type="SUPFAM" id="SSF52833">
    <property type="entry name" value="Thioredoxin-like"/>
    <property type="match status" value="1"/>
</dbReference>
<evidence type="ECO:0000256" key="2">
    <source>
        <dbReference type="ARBA" id="ARBA00022448"/>
    </source>
</evidence>
<dbReference type="RefSeq" id="WP_188087941.1">
    <property type="nucleotide sequence ID" value="NZ_JACVFC010000001.1"/>
</dbReference>
<dbReference type="EMBL" id="JACVFC010000001">
    <property type="protein sequence ID" value="MBC9930897.1"/>
    <property type="molecule type" value="Genomic_DNA"/>
</dbReference>
<dbReference type="InterPro" id="IPR036249">
    <property type="entry name" value="Thioredoxin-like_sf"/>
</dbReference>
<dbReference type="PANTHER" id="PTHR45663">
    <property type="entry name" value="GEO12009P1"/>
    <property type="match status" value="1"/>
</dbReference>
<keyword evidence="4" id="KW-1015">Disulfide bond</keyword>
<comment type="similarity">
    <text evidence="1 6">Belongs to the thioredoxin family.</text>
</comment>
<dbReference type="InterPro" id="IPR017937">
    <property type="entry name" value="Thioredoxin_CS"/>
</dbReference>
<evidence type="ECO:0000313" key="8">
    <source>
        <dbReference type="EMBL" id="MBC9930897.1"/>
    </source>
</evidence>
<keyword evidence="5" id="KW-0676">Redox-active center</keyword>
<evidence type="ECO:0000256" key="5">
    <source>
        <dbReference type="ARBA" id="ARBA00023284"/>
    </source>
</evidence>
<evidence type="ECO:0000313" key="9">
    <source>
        <dbReference type="Proteomes" id="UP000659124"/>
    </source>
</evidence>
<sequence length="110" mass="12518">MPQETLMLDDRNFDTEVMRGNTTILVQFWAPWCEPCHQVSSYVEELAAEFEGRVVMARLNTDHGDIIAGRYKVTNIPALIMFKNGKDVYKKVGFPDKKAVSDFIYGGLDL</sequence>
<evidence type="ECO:0000256" key="4">
    <source>
        <dbReference type="ARBA" id="ARBA00023157"/>
    </source>
</evidence>
<evidence type="ECO:0000259" key="7">
    <source>
        <dbReference type="PROSITE" id="PS51352"/>
    </source>
</evidence>
<dbReference type="Proteomes" id="UP000659124">
    <property type="component" value="Unassembled WGS sequence"/>
</dbReference>
<proteinExistence type="inferred from homology"/>
<evidence type="ECO:0000256" key="6">
    <source>
        <dbReference type="PIRNR" id="PIRNR000077"/>
    </source>
</evidence>
<gene>
    <name evidence="8" type="ORF">ICL07_10960</name>
</gene>
<comment type="caution">
    <text evidence="8">The sequence shown here is derived from an EMBL/GenBank/DDBJ whole genome shotgun (WGS) entry which is preliminary data.</text>
</comment>
<dbReference type="PIRSF" id="PIRSF000077">
    <property type="entry name" value="Thioredoxin"/>
    <property type="match status" value="1"/>
</dbReference>
<protein>
    <recommendedName>
        <fullName evidence="6">Thioredoxin</fullName>
    </recommendedName>
</protein>
<dbReference type="PROSITE" id="PS00194">
    <property type="entry name" value="THIOREDOXIN_1"/>
    <property type="match status" value="1"/>
</dbReference>
<dbReference type="InterPro" id="IPR005746">
    <property type="entry name" value="Thioredoxin"/>
</dbReference>
<keyword evidence="9" id="KW-1185">Reference proteome</keyword>
<reference evidence="8 9" key="1">
    <citation type="submission" date="2020-09" db="EMBL/GenBank/DDBJ databases">
        <title>Genome sequences of type strains of Chitinophaga qingshengii and Chitinophaga varians.</title>
        <authorList>
            <person name="Kittiwongwattana C."/>
        </authorList>
    </citation>
    <scope>NUCLEOTIDE SEQUENCE [LARGE SCALE GENOMIC DNA]</scope>
    <source>
        <strain evidence="8 9">JCM 30026</strain>
    </source>
</reference>
<evidence type="ECO:0000256" key="3">
    <source>
        <dbReference type="ARBA" id="ARBA00022982"/>
    </source>
</evidence>
<organism evidence="8 9">
    <name type="scientific">Chitinophaga qingshengii</name>
    <dbReference type="NCBI Taxonomy" id="1569794"/>
    <lineage>
        <taxon>Bacteria</taxon>
        <taxon>Pseudomonadati</taxon>
        <taxon>Bacteroidota</taxon>
        <taxon>Chitinophagia</taxon>
        <taxon>Chitinophagales</taxon>
        <taxon>Chitinophagaceae</taxon>
        <taxon>Chitinophaga</taxon>
    </lineage>
</organism>
<keyword evidence="2" id="KW-0813">Transport</keyword>
<evidence type="ECO:0000256" key="1">
    <source>
        <dbReference type="ARBA" id="ARBA00008987"/>
    </source>
</evidence>
<name>A0ABR7TN08_9BACT</name>
<dbReference type="InterPro" id="IPR013766">
    <property type="entry name" value="Thioredoxin_domain"/>
</dbReference>
<feature type="domain" description="Thioredoxin" evidence="7">
    <location>
        <begin position="1"/>
        <end position="110"/>
    </location>
</feature>